<dbReference type="InterPro" id="IPR003423">
    <property type="entry name" value="OMP_efflux"/>
</dbReference>
<evidence type="ECO:0000256" key="1">
    <source>
        <dbReference type="ARBA" id="ARBA00004442"/>
    </source>
</evidence>
<evidence type="ECO:0000313" key="8">
    <source>
        <dbReference type="EMBL" id="MBB5021561.1"/>
    </source>
</evidence>
<dbReference type="Pfam" id="PF02321">
    <property type="entry name" value="OEP"/>
    <property type="match status" value="2"/>
</dbReference>
<accession>A0A7W7Y3S6</accession>
<evidence type="ECO:0000256" key="3">
    <source>
        <dbReference type="ARBA" id="ARBA00022448"/>
    </source>
</evidence>
<keyword evidence="6" id="KW-0472">Membrane</keyword>
<dbReference type="EMBL" id="JACHID010000004">
    <property type="protein sequence ID" value="MBB5021561.1"/>
    <property type="molecule type" value="Genomic_DNA"/>
</dbReference>
<protein>
    <submittedName>
        <fullName evidence="8">Outer membrane protein TolC</fullName>
    </submittedName>
</protein>
<proteinExistence type="inferred from homology"/>
<evidence type="ECO:0000256" key="7">
    <source>
        <dbReference type="ARBA" id="ARBA00023237"/>
    </source>
</evidence>
<dbReference type="PANTHER" id="PTHR30026:SF20">
    <property type="entry name" value="OUTER MEMBRANE PROTEIN TOLC"/>
    <property type="match status" value="1"/>
</dbReference>
<keyword evidence="9" id="KW-1185">Reference proteome</keyword>
<dbReference type="Gene3D" id="1.20.1600.10">
    <property type="entry name" value="Outer membrane efflux proteins (OEP)"/>
    <property type="match status" value="1"/>
</dbReference>
<dbReference type="RefSeq" id="WP_183730470.1">
    <property type="nucleotide sequence ID" value="NZ_JACHID010000004.1"/>
</dbReference>
<dbReference type="GO" id="GO:0015288">
    <property type="term" value="F:porin activity"/>
    <property type="evidence" value="ECO:0007669"/>
    <property type="project" value="TreeGrafter"/>
</dbReference>
<sequence length="524" mass="58448">MMYPEILPLSSKYGFRRAALGLALAGILSFPLAAAEYETKESSPWLAIAEVPAVDTDSELLELTRSLSVEQAVVLALRHNRELRMQQLEPIRAGAFVEMEKARFDSTLYLEGGYAREEGEALMPGTPEDTEGYSLEAGIERQFTTGTRVVGSLQQEFGSAGDFEQDQFRLGLSVTQALLQGRDRGANLARLEQAQLDSSISRYELQGYAEALVARVESTYWDYSLAQQQVSIYEQSLEIARQQHRETRDRVDVGSLAPTELAATRAEVARHEQDLIDARSMRDKLQISLLQMLGISPTELASGTLGVDQSPGVPTIVLDDITTHVELGWQQRPEIRQTQLQWEKGELEVTRTRSGLLPRLDLFANLGKSGYSDSFGSGVSEIGDSAYDFNVGLRFELPLGNRGANAAHRVARVSQHQADLSLENLRRLVEADIYRAYLEVQRSREQIDASRVTRERQEEVLRAEEERFAAGTSTSIQVARAQRDLITARLGEVQAVVAYYQSLTDLYRLEGTLLQRRGIEITTS</sequence>
<dbReference type="AlphaFoldDB" id="A0A7W7Y3S6"/>
<evidence type="ECO:0000256" key="2">
    <source>
        <dbReference type="ARBA" id="ARBA00007613"/>
    </source>
</evidence>
<dbReference type="GO" id="GO:0009279">
    <property type="term" value="C:cell outer membrane"/>
    <property type="evidence" value="ECO:0007669"/>
    <property type="project" value="UniProtKB-SubCell"/>
</dbReference>
<keyword evidence="5" id="KW-0812">Transmembrane</keyword>
<keyword evidence="3" id="KW-0813">Transport</keyword>
<comment type="caution">
    <text evidence="8">The sequence shown here is derived from an EMBL/GenBank/DDBJ whole genome shotgun (WGS) entry which is preliminary data.</text>
</comment>
<evidence type="ECO:0000313" key="9">
    <source>
        <dbReference type="Proteomes" id="UP000528322"/>
    </source>
</evidence>
<dbReference type="PANTHER" id="PTHR30026">
    <property type="entry name" value="OUTER MEMBRANE PROTEIN TOLC"/>
    <property type="match status" value="1"/>
</dbReference>
<dbReference type="GO" id="GO:1990281">
    <property type="term" value="C:efflux pump complex"/>
    <property type="evidence" value="ECO:0007669"/>
    <property type="project" value="TreeGrafter"/>
</dbReference>
<dbReference type="Proteomes" id="UP000528322">
    <property type="component" value="Unassembled WGS sequence"/>
</dbReference>
<comment type="subcellular location">
    <subcellularLocation>
        <location evidence="1">Cell outer membrane</location>
    </subcellularLocation>
</comment>
<dbReference type="SUPFAM" id="SSF56954">
    <property type="entry name" value="Outer membrane efflux proteins (OEP)"/>
    <property type="match status" value="1"/>
</dbReference>
<keyword evidence="4" id="KW-1134">Transmembrane beta strand</keyword>
<name>A0A7W7Y3S6_9BACT</name>
<evidence type="ECO:0000256" key="4">
    <source>
        <dbReference type="ARBA" id="ARBA00022452"/>
    </source>
</evidence>
<comment type="similarity">
    <text evidence="2">Belongs to the outer membrane factor (OMF) (TC 1.B.17) family.</text>
</comment>
<evidence type="ECO:0000256" key="6">
    <source>
        <dbReference type="ARBA" id="ARBA00023136"/>
    </source>
</evidence>
<dbReference type="GO" id="GO:0015562">
    <property type="term" value="F:efflux transmembrane transporter activity"/>
    <property type="evidence" value="ECO:0007669"/>
    <property type="project" value="InterPro"/>
</dbReference>
<organism evidence="8 9">
    <name type="scientific">Desulfurispira natronophila</name>
    <dbReference type="NCBI Taxonomy" id="682562"/>
    <lineage>
        <taxon>Bacteria</taxon>
        <taxon>Pseudomonadati</taxon>
        <taxon>Chrysiogenota</taxon>
        <taxon>Chrysiogenia</taxon>
        <taxon>Chrysiogenales</taxon>
        <taxon>Chrysiogenaceae</taxon>
        <taxon>Desulfurispira</taxon>
    </lineage>
</organism>
<reference evidence="8 9" key="1">
    <citation type="submission" date="2020-08" db="EMBL/GenBank/DDBJ databases">
        <title>Genomic Encyclopedia of Type Strains, Phase IV (KMG-IV): sequencing the most valuable type-strain genomes for metagenomic binning, comparative biology and taxonomic classification.</title>
        <authorList>
            <person name="Goeker M."/>
        </authorList>
    </citation>
    <scope>NUCLEOTIDE SEQUENCE [LARGE SCALE GENOMIC DNA]</scope>
    <source>
        <strain evidence="8 9">DSM 22071</strain>
    </source>
</reference>
<evidence type="ECO:0000256" key="5">
    <source>
        <dbReference type="ARBA" id="ARBA00022692"/>
    </source>
</evidence>
<dbReference type="InterPro" id="IPR051906">
    <property type="entry name" value="TolC-like"/>
</dbReference>
<gene>
    <name evidence="8" type="ORF">HNR37_000873</name>
</gene>
<keyword evidence="7" id="KW-0998">Cell outer membrane</keyword>